<keyword evidence="7" id="KW-0648">Protein biosynthesis</keyword>
<reference evidence="10 11" key="1">
    <citation type="journal article" date="2016" name="Nat. Commun.">
        <title>Thousands of microbial genomes shed light on interconnected biogeochemical processes in an aquifer system.</title>
        <authorList>
            <person name="Anantharaman K."/>
            <person name="Brown C.T."/>
            <person name="Hug L.A."/>
            <person name="Sharon I."/>
            <person name="Castelle C.J."/>
            <person name="Probst A.J."/>
            <person name="Thomas B.C."/>
            <person name="Singh A."/>
            <person name="Wilkins M.J."/>
            <person name="Karaoz U."/>
            <person name="Brodie E.L."/>
            <person name="Williams K.H."/>
            <person name="Hubbard S.S."/>
            <person name="Banfield J.F."/>
        </authorList>
    </citation>
    <scope>NUCLEOTIDE SEQUENCE [LARGE SCALE GENOMIC DNA]</scope>
</reference>
<dbReference type="Proteomes" id="UP000177481">
    <property type="component" value="Unassembled WGS sequence"/>
</dbReference>
<comment type="subcellular location">
    <subcellularLocation>
        <location evidence="7">Cytoplasm</location>
    </subcellularLocation>
</comment>
<dbReference type="InterPro" id="IPR004364">
    <property type="entry name" value="Aa-tRNA-synt_II"/>
</dbReference>
<dbReference type="Pfam" id="PF00152">
    <property type="entry name" value="tRNA-synt_2"/>
    <property type="match status" value="1"/>
</dbReference>
<evidence type="ECO:0000256" key="8">
    <source>
        <dbReference type="RuleBase" id="RU000336"/>
    </source>
</evidence>
<dbReference type="GO" id="GO:0005829">
    <property type="term" value="C:cytosol"/>
    <property type="evidence" value="ECO:0007669"/>
    <property type="project" value="TreeGrafter"/>
</dbReference>
<comment type="subunit">
    <text evidence="7">Homodimer.</text>
</comment>
<evidence type="ECO:0000256" key="6">
    <source>
        <dbReference type="ARBA" id="ARBA00048573"/>
    </source>
</evidence>
<dbReference type="CDD" id="cd04322">
    <property type="entry name" value="LysRS_N"/>
    <property type="match status" value="1"/>
</dbReference>
<dbReference type="GO" id="GO:0005524">
    <property type="term" value="F:ATP binding"/>
    <property type="evidence" value="ECO:0007669"/>
    <property type="project" value="UniProtKB-UniRule"/>
</dbReference>
<evidence type="ECO:0000313" key="10">
    <source>
        <dbReference type="EMBL" id="OGD64986.1"/>
    </source>
</evidence>
<comment type="cofactor">
    <cofactor evidence="7 8">
        <name>Mg(2+)</name>
        <dbReference type="ChEBI" id="CHEBI:18420"/>
    </cofactor>
    <text evidence="7 8">Binds 3 Mg(2+) ions per subunit.</text>
</comment>
<dbReference type="GO" id="GO:0006430">
    <property type="term" value="P:lysyl-tRNA aminoacylation"/>
    <property type="evidence" value="ECO:0007669"/>
    <property type="project" value="UniProtKB-UniRule"/>
</dbReference>
<dbReference type="SUPFAM" id="SSF50249">
    <property type="entry name" value="Nucleic acid-binding proteins"/>
    <property type="match status" value="1"/>
</dbReference>
<comment type="caution">
    <text evidence="10">The sequence shown here is derived from an EMBL/GenBank/DDBJ whole genome shotgun (WGS) entry which is preliminary data.</text>
</comment>
<dbReference type="PRINTS" id="PR00982">
    <property type="entry name" value="TRNASYNTHLYS"/>
</dbReference>
<dbReference type="InterPro" id="IPR045864">
    <property type="entry name" value="aa-tRNA-synth_II/BPL/LPL"/>
</dbReference>
<evidence type="ECO:0000256" key="7">
    <source>
        <dbReference type="HAMAP-Rule" id="MF_00252"/>
    </source>
</evidence>
<evidence type="ECO:0000256" key="4">
    <source>
        <dbReference type="ARBA" id="ARBA00022840"/>
    </source>
</evidence>
<dbReference type="GO" id="GO:0004824">
    <property type="term" value="F:lysine-tRNA ligase activity"/>
    <property type="evidence" value="ECO:0007669"/>
    <property type="project" value="UniProtKB-UniRule"/>
</dbReference>
<evidence type="ECO:0000256" key="1">
    <source>
        <dbReference type="ARBA" id="ARBA00022598"/>
    </source>
</evidence>
<dbReference type="PANTHER" id="PTHR42918">
    <property type="entry name" value="LYSYL-TRNA SYNTHETASE"/>
    <property type="match status" value="1"/>
</dbReference>
<dbReference type="GO" id="GO:0000049">
    <property type="term" value="F:tRNA binding"/>
    <property type="evidence" value="ECO:0007669"/>
    <property type="project" value="TreeGrafter"/>
</dbReference>
<comment type="similarity">
    <text evidence="7">Belongs to the class-II aminoacyl-tRNA synthetase family.</text>
</comment>
<keyword evidence="5 7" id="KW-0030">Aminoacyl-tRNA synthetase</keyword>
<dbReference type="NCBIfam" id="NF001756">
    <property type="entry name" value="PRK00484.1"/>
    <property type="match status" value="1"/>
</dbReference>
<dbReference type="InterPro" id="IPR018149">
    <property type="entry name" value="Lys-tRNA-synth_II_C"/>
</dbReference>
<keyword evidence="7" id="KW-0963">Cytoplasm</keyword>
<dbReference type="InterPro" id="IPR012340">
    <property type="entry name" value="NA-bd_OB-fold"/>
</dbReference>
<feature type="binding site" evidence="7">
    <location>
        <position position="403"/>
    </location>
    <ligand>
        <name>Mg(2+)</name>
        <dbReference type="ChEBI" id="CHEBI:18420"/>
        <label>2</label>
    </ligand>
</feature>
<proteinExistence type="inferred from homology"/>
<dbReference type="InterPro" id="IPR006195">
    <property type="entry name" value="aa-tRNA-synth_II"/>
</dbReference>
<evidence type="ECO:0000256" key="5">
    <source>
        <dbReference type="ARBA" id="ARBA00023146"/>
    </source>
</evidence>
<evidence type="ECO:0000259" key="9">
    <source>
        <dbReference type="PROSITE" id="PS50862"/>
    </source>
</evidence>
<dbReference type="STRING" id="1797471.A3A71_00180"/>
<dbReference type="Gene3D" id="2.40.50.140">
    <property type="entry name" value="Nucleic acid-binding proteins"/>
    <property type="match status" value="1"/>
</dbReference>
<comment type="catalytic activity">
    <reaction evidence="6 7 8">
        <text>tRNA(Lys) + L-lysine + ATP = L-lysyl-tRNA(Lys) + AMP + diphosphate</text>
        <dbReference type="Rhea" id="RHEA:20792"/>
        <dbReference type="Rhea" id="RHEA-COMP:9696"/>
        <dbReference type="Rhea" id="RHEA-COMP:9697"/>
        <dbReference type="ChEBI" id="CHEBI:30616"/>
        <dbReference type="ChEBI" id="CHEBI:32551"/>
        <dbReference type="ChEBI" id="CHEBI:33019"/>
        <dbReference type="ChEBI" id="CHEBI:78442"/>
        <dbReference type="ChEBI" id="CHEBI:78529"/>
        <dbReference type="ChEBI" id="CHEBI:456215"/>
        <dbReference type="EC" id="6.1.1.6"/>
    </reaction>
</comment>
<dbReference type="HAMAP" id="MF_00252">
    <property type="entry name" value="Lys_tRNA_synth_class2"/>
    <property type="match status" value="1"/>
</dbReference>
<dbReference type="PANTHER" id="PTHR42918:SF15">
    <property type="entry name" value="LYSINE--TRNA LIGASE, CHLOROPLASTIC_MITOCHONDRIAL"/>
    <property type="match status" value="1"/>
</dbReference>
<comment type="caution">
    <text evidence="7">Lacks conserved residue(s) required for the propagation of feature annotation.</text>
</comment>
<sequence length="491" mass="55849">MGQTPPRPESEIRLDKLGQLKKLGINPYPSATPEHITIEEARSKKEGAKIAVVGRLTSIRKHGKIAFLDLTHEDRKIQLFSSIDNKEVFELIDLLDTGDYIWVSGELFTTKAGELTIKVKTLTLLSKSLLPIPEGWNGLENVEARYRQRALDFKINPEARQIIRTRAKIISTLRDFLERHGFIEITTPVLQPIPGGATAKPFVTKYNVLGADFYLRVSDELYLKRLVVGGFERVFEIGPDFRNEGISHMHNPEFTMCEFYWAYQTYDGLMKVTQQLVQELVKTACGSLKISYQDQPLDFSGDFTVVKFVDLLKQDIGIDIEQADTFVKLKKAIEEKGIKFEGQKITVWSELVDELFKKVTRPKIVQPTFIIDYPLETKPLAKIHHDNPKLVENFYLVAAGGFELVNAYSELNDPIDQEARFKEQAKMKAAGWDEAQVMDENYIEALKYGMPPTAGWGMGIDRLTMIVTDQHSIKEVIPFPTLRPIGKPRKS</sequence>
<feature type="binding site" evidence="7">
    <location>
        <position position="403"/>
    </location>
    <ligand>
        <name>Mg(2+)</name>
        <dbReference type="ChEBI" id="CHEBI:18420"/>
        <label>1</label>
    </ligand>
</feature>
<protein>
    <recommendedName>
        <fullName evidence="7">Lysine--tRNA ligase</fullName>
        <ecNumber evidence="7">6.1.1.6</ecNumber>
    </recommendedName>
    <alternativeName>
        <fullName evidence="7">Lysyl-tRNA synthetase</fullName>
        <shortName evidence="7">LysRS</shortName>
    </alternativeName>
</protein>
<dbReference type="Pfam" id="PF01336">
    <property type="entry name" value="tRNA_anti-codon"/>
    <property type="match status" value="1"/>
</dbReference>
<dbReference type="Gene3D" id="3.30.930.10">
    <property type="entry name" value="Bira Bifunctional Protein, Domain 2"/>
    <property type="match status" value="1"/>
</dbReference>
<dbReference type="InterPro" id="IPR002313">
    <property type="entry name" value="Lys-tRNA-ligase_II"/>
</dbReference>
<dbReference type="SUPFAM" id="SSF55681">
    <property type="entry name" value="Class II aaRS and biotin synthetases"/>
    <property type="match status" value="1"/>
</dbReference>
<dbReference type="EMBL" id="MEZX01000002">
    <property type="protein sequence ID" value="OGD64986.1"/>
    <property type="molecule type" value="Genomic_DNA"/>
</dbReference>
<accession>A0A1F5ECK6</accession>
<dbReference type="InterPro" id="IPR004365">
    <property type="entry name" value="NA-bd_OB_tRNA"/>
</dbReference>
<dbReference type="InterPro" id="IPR044136">
    <property type="entry name" value="Lys-tRNA-ligase_II_N"/>
</dbReference>
<gene>
    <name evidence="7" type="primary">lysS</name>
    <name evidence="10" type="ORF">A3A71_00180</name>
</gene>
<dbReference type="CDD" id="cd00775">
    <property type="entry name" value="LysRS_core"/>
    <property type="match status" value="1"/>
</dbReference>
<keyword evidence="2 7" id="KW-0479">Metal-binding</keyword>
<feature type="domain" description="Aminoacyl-transfer RNA synthetases class-II family profile" evidence="9">
    <location>
        <begin position="163"/>
        <end position="484"/>
    </location>
</feature>
<dbReference type="PROSITE" id="PS50862">
    <property type="entry name" value="AA_TRNA_LIGASE_II"/>
    <property type="match status" value="1"/>
</dbReference>
<organism evidence="10 11">
    <name type="scientific">Candidatus Berkelbacteria bacterium RIFCSPLOWO2_01_FULL_50_28</name>
    <dbReference type="NCBI Taxonomy" id="1797471"/>
    <lineage>
        <taxon>Bacteria</taxon>
        <taxon>Candidatus Berkelbacteria</taxon>
    </lineage>
</organism>
<keyword evidence="3 7" id="KW-0547">Nucleotide-binding</keyword>
<keyword evidence="1 7" id="KW-0436">Ligase</keyword>
<keyword evidence="4 7" id="KW-0067">ATP-binding</keyword>
<dbReference type="EC" id="6.1.1.6" evidence="7"/>
<name>A0A1F5ECK6_9BACT</name>
<dbReference type="NCBIfam" id="TIGR00499">
    <property type="entry name" value="lysS_bact"/>
    <property type="match status" value="1"/>
</dbReference>
<keyword evidence="7 8" id="KW-0460">Magnesium</keyword>
<dbReference type="AlphaFoldDB" id="A0A1F5ECK6"/>
<evidence type="ECO:0000256" key="2">
    <source>
        <dbReference type="ARBA" id="ARBA00022723"/>
    </source>
</evidence>
<evidence type="ECO:0000256" key="3">
    <source>
        <dbReference type="ARBA" id="ARBA00022741"/>
    </source>
</evidence>
<dbReference type="GO" id="GO:0000287">
    <property type="term" value="F:magnesium ion binding"/>
    <property type="evidence" value="ECO:0007669"/>
    <property type="project" value="UniProtKB-UniRule"/>
</dbReference>
<evidence type="ECO:0000313" key="11">
    <source>
        <dbReference type="Proteomes" id="UP000177481"/>
    </source>
</evidence>